<accession>A0A521FTZ9</accession>
<dbReference type="InterPro" id="IPR005471">
    <property type="entry name" value="Tscrpt_reg_IclR_N"/>
</dbReference>
<dbReference type="Gene3D" id="3.30.450.40">
    <property type="match status" value="1"/>
</dbReference>
<dbReference type="PANTHER" id="PTHR30136">
    <property type="entry name" value="HELIX-TURN-HELIX TRANSCRIPTIONAL REGULATOR, ICLR FAMILY"/>
    <property type="match status" value="1"/>
</dbReference>
<dbReference type="InterPro" id="IPR036388">
    <property type="entry name" value="WH-like_DNA-bd_sf"/>
</dbReference>
<dbReference type="PANTHER" id="PTHR30136:SF39">
    <property type="entry name" value="TRANSCRIPTIONAL REGULATORY PROTEIN"/>
    <property type="match status" value="1"/>
</dbReference>
<proteinExistence type="predicted"/>
<dbReference type="SUPFAM" id="SSF55781">
    <property type="entry name" value="GAF domain-like"/>
    <property type="match status" value="1"/>
</dbReference>
<name>A0A521FTZ9_9RHOB</name>
<evidence type="ECO:0000259" key="4">
    <source>
        <dbReference type="PROSITE" id="PS51077"/>
    </source>
</evidence>
<dbReference type="InterPro" id="IPR036390">
    <property type="entry name" value="WH_DNA-bd_sf"/>
</dbReference>
<dbReference type="SUPFAM" id="SSF46785">
    <property type="entry name" value="Winged helix' DNA-binding domain"/>
    <property type="match status" value="1"/>
</dbReference>
<evidence type="ECO:0000313" key="7">
    <source>
        <dbReference type="Proteomes" id="UP000319014"/>
    </source>
</evidence>
<dbReference type="AlphaFoldDB" id="A0A521FTZ9"/>
<gene>
    <name evidence="6" type="ORF">SAMN06265221_1465</name>
</gene>
<dbReference type="Gene3D" id="1.10.10.10">
    <property type="entry name" value="Winged helix-like DNA-binding domain superfamily/Winged helix DNA-binding domain"/>
    <property type="match status" value="1"/>
</dbReference>
<keyword evidence="1" id="KW-0805">Transcription regulation</keyword>
<evidence type="ECO:0000256" key="2">
    <source>
        <dbReference type="ARBA" id="ARBA00023125"/>
    </source>
</evidence>
<dbReference type="PROSITE" id="PS51078">
    <property type="entry name" value="ICLR_ED"/>
    <property type="match status" value="1"/>
</dbReference>
<dbReference type="Proteomes" id="UP000319014">
    <property type="component" value="Unassembled WGS sequence"/>
</dbReference>
<keyword evidence="3" id="KW-0804">Transcription</keyword>
<evidence type="ECO:0000313" key="6">
    <source>
        <dbReference type="EMBL" id="SMO99582.1"/>
    </source>
</evidence>
<organism evidence="6 7">
    <name type="scientific">Paracoccus laeviglucosivorans</name>
    <dbReference type="NCBI Taxonomy" id="1197861"/>
    <lineage>
        <taxon>Bacteria</taxon>
        <taxon>Pseudomonadati</taxon>
        <taxon>Pseudomonadota</taxon>
        <taxon>Alphaproteobacteria</taxon>
        <taxon>Rhodobacterales</taxon>
        <taxon>Paracoccaceae</taxon>
        <taxon>Paracoccus</taxon>
    </lineage>
</organism>
<dbReference type="GO" id="GO:0003700">
    <property type="term" value="F:DNA-binding transcription factor activity"/>
    <property type="evidence" value="ECO:0007669"/>
    <property type="project" value="TreeGrafter"/>
</dbReference>
<evidence type="ECO:0000256" key="3">
    <source>
        <dbReference type="ARBA" id="ARBA00023163"/>
    </source>
</evidence>
<dbReference type="Pfam" id="PF09339">
    <property type="entry name" value="HTH_IclR"/>
    <property type="match status" value="1"/>
</dbReference>
<keyword evidence="2" id="KW-0238">DNA-binding</keyword>
<evidence type="ECO:0000256" key="1">
    <source>
        <dbReference type="ARBA" id="ARBA00023015"/>
    </source>
</evidence>
<dbReference type="GO" id="GO:0003677">
    <property type="term" value="F:DNA binding"/>
    <property type="evidence" value="ECO:0007669"/>
    <property type="project" value="UniProtKB-KW"/>
</dbReference>
<feature type="domain" description="IclR-ED" evidence="5">
    <location>
        <begin position="70"/>
        <end position="251"/>
    </location>
</feature>
<dbReference type="InterPro" id="IPR014757">
    <property type="entry name" value="Tscrpt_reg_IclR_C"/>
</dbReference>
<dbReference type="Pfam" id="PF01614">
    <property type="entry name" value="IclR_C"/>
    <property type="match status" value="1"/>
</dbReference>
<dbReference type="InterPro" id="IPR050707">
    <property type="entry name" value="HTH_MetabolicPath_Reg"/>
</dbReference>
<dbReference type="OrthoDB" id="9807558at2"/>
<feature type="domain" description="HTH iclR-type" evidence="4">
    <location>
        <begin position="9"/>
        <end position="69"/>
    </location>
</feature>
<dbReference type="GO" id="GO:0045892">
    <property type="term" value="P:negative regulation of DNA-templated transcription"/>
    <property type="evidence" value="ECO:0007669"/>
    <property type="project" value="TreeGrafter"/>
</dbReference>
<dbReference type="InterPro" id="IPR029016">
    <property type="entry name" value="GAF-like_dom_sf"/>
</dbReference>
<protein>
    <submittedName>
        <fullName evidence="6">Transcriptional regulator, IclR family</fullName>
    </submittedName>
</protein>
<evidence type="ECO:0000259" key="5">
    <source>
        <dbReference type="PROSITE" id="PS51078"/>
    </source>
</evidence>
<dbReference type="PROSITE" id="PS51077">
    <property type="entry name" value="HTH_ICLR"/>
    <property type="match status" value="1"/>
</dbReference>
<dbReference type="EMBL" id="FXTK01000046">
    <property type="protein sequence ID" value="SMO99582.1"/>
    <property type="molecule type" value="Genomic_DNA"/>
</dbReference>
<keyword evidence="7" id="KW-1185">Reference proteome</keyword>
<dbReference type="RefSeq" id="WP_142665077.1">
    <property type="nucleotide sequence ID" value="NZ_FXTK01000046.1"/>
</dbReference>
<dbReference type="SMART" id="SM00346">
    <property type="entry name" value="HTH_ICLR"/>
    <property type="match status" value="1"/>
</dbReference>
<reference evidence="6 7" key="1">
    <citation type="submission" date="2017-05" db="EMBL/GenBank/DDBJ databases">
        <authorList>
            <person name="Varghese N."/>
            <person name="Submissions S."/>
        </authorList>
    </citation>
    <scope>NUCLEOTIDE SEQUENCE [LARGE SCALE GENOMIC DNA]</scope>
    <source>
        <strain evidence="6 7">DSM 100094</strain>
    </source>
</reference>
<sequence>MTKESERTIAAVEAAFQLLDAFDGAGALRLADLHERTGLTRSRILRLLGTLEVCGYVVASGKGQYVLGPKIFRLGWSMRDAYSPMISVLRPALERAVADSGVTAFFSIPRGDQRVVLAKCEPSSGVRYVVEEGQARALHVGATGRVLLANMEPELVDAALSGGRITALTPATIIDADELRASIDSARAEQFAVSFGEATSTAFAMAAPVLSGSRLVGALSLAGPLEDYEARREVCREILEREARFLGSRIA</sequence>